<evidence type="ECO:0000259" key="1">
    <source>
        <dbReference type="Pfam" id="PF00144"/>
    </source>
</evidence>
<dbReference type="Gene3D" id="3.40.710.10">
    <property type="entry name" value="DD-peptidase/beta-lactamase superfamily"/>
    <property type="match status" value="1"/>
</dbReference>
<gene>
    <name evidence="2" type="ORF">BJ997_001707</name>
</gene>
<proteinExistence type="predicted"/>
<reference evidence="2 3" key="1">
    <citation type="submission" date="2020-08" db="EMBL/GenBank/DDBJ databases">
        <title>Sequencing the genomes of 1000 actinobacteria strains.</title>
        <authorList>
            <person name="Klenk H.-P."/>
        </authorList>
    </citation>
    <scope>NUCLEOTIDE SEQUENCE [LARGE SCALE GENOMIC DNA]</scope>
    <source>
        <strain evidence="2 3">DSM 21065</strain>
    </source>
</reference>
<evidence type="ECO:0000313" key="3">
    <source>
        <dbReference type="Proteomes" id="UP000561726"/>
    </source>
</evidence>
<protein>
    <submittedName>
        <fullName evidence="2">CubicO group peptidase (Beta-lactamase class C family)</fullName>
    </submittedName>
</protein>
<dbReference type="InterPro" id="IPR050491">
    <property type="entry name" value="AmpC-like"/>
</dbReference>
<dbReference type="SUPFAM" id="SSF56601">
    <property type="entry name" value="beta-lactamase/transpeptidase-like"/>
    <property type="match status" value="1"/>
</dbReference>
<accession>A0A7W8ZVV4</accession>
<feature type="domain" description="Beta-lactamase-related" evidence="1">
    <location>
        <begin position="8"/>
        <end position="333"/>
    </location>
</feature>
<comment type="caution">
    <text evidence="2">The sequence shown here is derived from an EMBL/GenBank/DDBJ whole genome shotgun (WGS) entry which is preliminary data.</text>
</comment>
<dbReference type="PANTHER" id="PTHR46825:SF9">
    <property type="entry name" value="BETA-LACTAMASE-RELATED DOMAIN-CONTAINING PROTEIN"/>
    <property type="match status" value="1"/>
</dbReference>
<organism evidence="2 3">
    <name type="scientific">Cryobacterium roopkundense</name>
    <dbReference type="NCBI Taxonomy" id="1001240"/>
    <lineage>
        <taxon>Bacteria</taxon>
        <taxon>Bacillati</taxon>
        <taxon>Actinomycetota</taxon>
        <taxon>Actinomycetes</taxon>
        <taxon>Micrococcales</taxon>
        <taxon>Microbacteriaceae</taxon>
        <taxon>Cryobacterium</taxon>
    </lineage>
</organism>
<dbReference type="OrthoDB" id="3863176at2"/>
<name>A0A7W8ZVV4_9MICO</name>
<dbReference type="EMBL" id="JACHBQ010000001">
    <property type="protein sequence ID" value="MBB5641159.1"/>
    <property type="molecule type" value="Genomic_DNA"/>
</dbReference>
<dbReference type="PANTHER" id="PTHR46825">
    <property type="entry name" value="D-ALANYL-D-ALANINE-CARBOXYPEPTIDASE/ENDOPEPTIDASE AMPH"/>
    <property type="match status" value="1"/>
</dbReference>
<sequence>MTAALDAVDAVFAEHHSRGSAPSLAWGTFERVGLVRFGAAGEGPDGALPGPDTAYRIASCTKSFTAAAVLLLRDSGALNLDDPITRFVPAFDSARLPGADAPVPTIRMLLTMSAGLPTDDPWADRQEALGDSDFDDVLRRGVTIESMPGTRFAYSNLGFALLGRVIEKAAGRGYRDLITERFLTPLGLTGTGFDASVAAAGGLAEGTRWLDGGWRALPFSSPGAFSPIGGLFSTVSDVTRWACWLAEAFDVSPAVEPPSPLSRASRREMQQLHRFVPTLPRHPTGYGFGLFVEQYPHGAVVSHSGGYPGFSAHMRWSAAGGHGIVAFGNATHSRLSLATTQAFDVLDAAAHHPASTVLPAARSAQRSLTGLIREWDDVTAQVVFADNISLDDSYERRKEDIAKAIRAVGGLAPGSRQPDAAALLIGAHETSTSPTHLVWHVQGRAGRLRVEMRLTPEFPPRVQTFTVSADLVQAR</sequence>
<dbReference type="AlphaFoldDB" id="A0A7W8ZVV4"/>
<dbReference type="RefSeq" id="WP_052542567.1">
    <property type="nucleotide sequence ID" value="NZ_JACHBQ010000001.1"/>
</dbReference>
<dbReference type="Proteomes" id="UP000561726">
    <property type="component" value="Unassembled WGS sequence"/>
</dbReference>
<evidence type="ECO:0000313" key="2">
    <source>
        <dbReference type="EMBL" id="MBB5641159.1"/>
    </source>
</evidence>
<dbReference type="InterPro" id="IPR012338">
    <property type="entry name" value="Beta-lactam/transpept-like"/>
</dbReference>
<dbReference type="Pfam" id="PF00144">
    <property type="entry name" value="Beta-lactamase"/>
    <property type="match status" value="1"/>
</dbReference>
<dbReference type="InterPro" id="IPR001466">
    <property type="entry name" value="Beta-lactam-related"/>
</dbReference>